<evidence type="ECO:0000313" key="4">
    <source>
        <dbReference type="Proteomes" id="UP000321085"/>
    </source>
</evidence>
<dbReference type="Gene3D" id="3.50.70.20">
    <property type="entry name" value="Cytochrome P460"/>
    <property type="match status" value="1"/>
</dbReference>
<feature type="signal peptide" evidence="1">
    <location>
        <begin position="1"/>
        <end position="26"/>
    </location>
</feature>
<dbReference type="CDD" id="cd20716">
    <property type="entry name" value="cyt_P460_fam"/>
    <property type="match status" value="1"/>
</dbReference>
<accession>A0A512C2Q5</accession>
<protein>
    <recommendedName>
        <fullName evidence="2">Cytochrome P460 domain-containing protein</fullName>
    </recommendedName>
</protein>
<name>A0A512C2Q5_9HYPH</name>
<keyword evidence="4" id="KW-1185">Reference proteome</keyword>
<dbReference type="Pfam" id="PF16694">
    <property type="entry name" value="Cytochrome_P460"/>
    <property type="match status" value="1"/>
</dbReference>
<proteinExistence type="predicted"/>
<keyword evidence="1" id="KW-0732">Signal</keyword>
<sequence length="158" mass="17636">MIPVYQFSFTAAIIALLALFAPGAMAQAENNRATFPANFDQMVMYGDYRRGTGGELAYALRETIDIAKAGQPLPPGTRLVLEIYNNGALTGYFVMEKGIDWGLDFAAEQRTGDWHFQQFGTDKQVRRTAIAARCQSCHQSQAADDYMFTIDRMRAHIP</sequence>
<feature type="domain" description="Cytochrome P460" evidence="2">
    <location>
        <begin position="58"/>
        <end position="149"/>
    </location>
</feature>
<gene>
    <name evidence="3" type="ORF">MAE02_61770</name>
</gene>
<organism evidence="3 4">
    <name type="scientific">Microvirga aerophila</name>
    <dbReference type="NCBI Taxonomy" id="670291"/>
    <lineage>
        <taxon>Bacteria</taxon>
        <taxon>Pseudomonadati</taxon>
        <taxon>Pseudomonadota</taxon>
        <taxon>Alphaproteobacteria</taxon>
        <taxon>Hyphomicrobiales</taxon>
        <taxon>Methylobacteriaceae</taxon>
        <taxon>Microvirga</taxon>
    </lineage>
</organism>
<evidence type="ECO:0000256" key="1">
    <source>
        <dbReference type="SAM" id="SignalP"/>
    </source>
</evidence>
<dbReference type="Proteomes" id="UP000321085">
    <property type="component" value="Unassembled WGS sequence"/>
</dbReference>
<dbReference type="EMBL" id="BJYU01000198">
    <property type="protein sequence ID" value="GEO18481.1"/>
    <property type="molecule type" value="Genomic_DNA"/>
</dbReference>
<evidence type="ECO:0000259" key="2">
    <source>
        <dbReference type="Pfam" id="PF16694"/>
    </source>
</evidence>
<dbReference type="InterPro" id="IPR038142">
    <property type="entry name" value="Cytochrome_P460_sp"/>
</dbReference>
<dbReference type="RefSeq" id="WP_114189270.1">
    <property type="nucleotide sequence ID" value="NZ_BJYU01000198.1"/>
</dbReference>
<evidence type="ECO:0000313" key="3">
    <source>
        <dbReference type="EMBL" id="GEO18481.1"/>
    </source>
</evidence>
<comment type="caution">
    <text evidence="3">The sequence shown here is derived from an EMBL/GenBank/DDBJ whole genome shotgun (WGS) entry which is preliminary data.</text>
</comment>
<dbReference type="AlphaFoldDB" id="A0A512C2Q5"/>
<feature type="chain" id="PRO_5021948141" description="Cytochrome P460 domain-containing protein" evidence="1">
    <location>
        <begin position="27"/>
        <end position="158"/>
    </location>
</feature>
<reference evidence="3 4" key="1">
    <citation type="submission" date="2019-07" db="EMBL/GenBank/DDBJ databases">
        <title>Whole genome shotgun sequence of Microvirga aerophila NBRC 106136.</title>
        <authorList>
            <person name="Hosoyama A."/>
            <person name="Uohara A."/>
            <person name="Ohji S."/>
            <person name="Ichikawa N."/>
        </authorList>
    </citation>
    <scope>NUCLEOTIDE SEQUENCE [LARGE SCALE GENOMIC DNA]</scope>
    <source>
        <strain evidence="3 4">NBRC 106136</strain>
    </source>
</reference>
<dbReference type="OrthoDB" id="9796416at2"/>
<dbReference type="InterPro" id="IPR032033">
    <property type="entry name" value="Cytochrome_P460"/>
</dbReference>